<dbReference type="RefSeq" id="WP_230370726.1">
    <property type="nucleotide sequence ID" value="NZ_WLYX01000001.1"/>
</dbReference>
<feature type="region of interest" description="Disordered" evidence="1">
    <location>
        <begin position="1"/>
        <end position="31"/>
    </location>
</feature>
<accession>A0A844GFI0</accession>
<proteinExistence type="predicted"/>
<dbReference type="EMBL" id="WLYX01000001">
    <property type="protein sequence ID" value="MTD33657.1"/>
    <property type="molecule type" value="Genomic_DNA"/>
</dbReference>
<dbReference type="AlphaFoldDB" id="A0A844GFI0"/>
<name>A0A844GFI0_9NEIS</name>
<organism evidence="2 3">
    <name type="scientific">Paludibacterium denitrificans</name>
    <dbReference type="NCBI Taxonomy" id="2675226"/>
    <lineage>
        <taxon>Bacteria</taxon>
        <taxon>Pseudomonadati</taxon>
        <taxon>Pseudomonadota</taxon>
        <taxon>Betaproteobacteria</taxon>
        <taxon>Neisseriales</taxon>
        <taxon>Chromobacteriaceae</taxon>
        <taxon>Paludibacterium</taxon>
    </lineage>
</organism>
<evidence type="ECO:0000256" key="1">
    <source>
        <dbReference type="SAM" id="MobiDB-lite"/>
    </source>
</evidence>
<feature type="compositionally biased region" description="Polar residues" evidence="1">
    <location>
        <begin position="20"/>
        <end position="31"/>
    </location>
</feature>
<reference evidence="2 3" key="1">
    <citation type="submission" date="2019-11" db="EMBL/GenBank/DDBJ databases">
        <title>Draft genome sequence of Paludibacterium sp. dN18-1.</title>
        <authorList>
            <person name="Im W.-T."/>
        </authorList>
    </citation>
    <scope>NUCLEOTIDE SEQUENCE [LARGE SCALE GENOMIC DNA]</scope>
    <source>
        <strain evidence="3">dN 18-1</strain>
    </source>
</reference>
<comment type="caution">
    <text evidence="2">The sequence shown here is derived from an EMBL/GenBank/DDBJ whole genome shotgun (WGS) entry which is preliminary data.</text>
</comment>
<keyword evidence="3" id="KW-1185">Reference proteome</keyword>
<dbReference type="Proteomes" id="UP000446658">
    <property type="component" value="Unassembled WGS sequence"/>
</dbReference>
<gene>
    <name evidence="2" type="ORF">GKE73_13345</name>
</gene>
<evidence type="ECO:0008006" key="4">
    <source>
        <dbReference type="Google" id="ProtNLM"/>
    </source>
</evidence>
<sequence length="134" mass="14946">MITSMQDQPDSDAPRISVSPDASASSDCQSCRSGESICRKACQISWAYMVQSLSRLYHEFDGDFLLPLILGEVYMHSTRNYQTGDDKHHHASLLATNPFSISEVTGIPRETVRRKIAKLVADGRLEYRPIAVLS</sequence>
<evidence type="ECO:0000313" key="3">
    <source>
        <dbReference type="Proteomes" id="UP000446658"/>
    </source>
</evidence>
<protein>
    <recommendedName>
        <fullName evidence="4">HTH crp-type domain-containing protein</fullName>
    </recommendedName>
</protein>
<evidence type="ECO:0000313" key="2">
    <source>
        <dbReference type="EMBL" id="MTD33657.1"/>
    </source>
</evidence>